<evidence type="ECO:0000256" key="1">
    <source>
        <dbReference type="ARBA" id="ARBA00001946"/>
    </source>
</evidence>
<name>A0ABR7M7H5_9BACT</name>
<keyword evidence="7" id="KW-0119">Carbohydrate metabolism</keyword>
<reference evidence="11 12" key="1">
    <citation type="submission" date="2016-07" db="EMBL/GenBank/DDBJ databases">
        <title>Genome analysis of Flavihumibacter stibioxidans YS-17.</title>
        <authorList>
            <person name="Shi K."/>
            <person name="Han Y."/>
            <person name="Wang G."/>
        </authorList>
    </citation>
    <scope>NUCLEOTIDE SEQUENCE [LARGE SCALE GENOMIC DNA]</scope>
    <source>
        <strain evidence="11 12">YS-17</strain>
    </source>
</reference>
<evidence type="ECO:0000256" key="10">
    <source>
        <dbReference type="ARBA" id="ARBA00044991"/>
    </source>
</evidence>
<dbReference type="InterPro" id="IPR036412">
    <property type="entry name" value="HAD-like_sf"/>
</dbReference>
<comment type="cofactor">
    <cofactor evidence="1">
        <name>Mg(2+)</name>
        <dbReference type="ChEBI" id="CHEBI:18420"/>
    </cofactor>
</comment>
<gene>
    <name evidence="11" type="ORF">BC349_07495</name>
</gene>
<comment type="similarity">
    <text evidence="2">Belongs to the HAD-like hydrolase superfamily. CbbY/CbbZ/Gph/YieH family.</text>
</comment>
<keyword evidence="6" id="KW-0413">Isomerase</keyword>
<dbReference type="Proteomes" id="UP000765802">
    <property type="component" value="Unassembled WGS sequence"/>
</dbReference>
<dbReference type="Pfam" id="PF13419">
    <property type="entry name" value="HAD_2"/>
    <property type="match status" value="1"/>
</dbReference>
<evidence type="ECO:0000256" key="8">
    <source>
        <dbReference type="ARBA" id="ARBA00044926"/>
    </source>
</evidence>
<comment type="caution">
    <text evidence="11">The sequence shown here is derived from an EMBL/GenBank/DDBJ whole genome shotgun (WGS) entry which is preliminary data.</text>
</comment>
<dbReference type="InterPro" id="IPR041492">
    <property type="entry name" value="HAD_2"/>
</dbReference>
<evidence type="ECO:0000256" key="6">
    <source>
        <dbReference type="ARBA" id="ARBA00023235"/>
    </source>
</evidence>
<dbReference type="CDD" id="cd07505">
    <property type="entry name" value="HAD_BPGM-like"/>
    <property type="match status" value="1"/>
</dbReference>
<evidence type="ECO:0000256" key="4">
    <source>
        <dbReference type="ARBA" id="ARBA00022723"/>
    </source>
</evidence>
<evidence type="ECO:0000256" key="9">
    <source>
        <dbReference type="ARBA" id="ARBA00044968"/>
    </source>
</evidence>
<dbReference type="NCBIfam" id="TIGR01509">
    <property type="entry name" value="HAD-SF-IA-v3"/>
    <property type="match status" value="1"/>
</dbReference>
<protein>
    <recommendedName>
        <fullName evidence="10">Beta-phosphoglucomutase</fullName>
        <ecNumber evidence="9">5.4.2.6</ecNumber>
    </recommendedName>
</protein>
<dbReference type="NCBIfam" id="TIGR02009">
    <property type="entry name" value="PGMB-YQAB-SF"/>
    <property type="match status" value="1"/>
</dbReference>
<dbReference type="RefSeq" id="WP_187256216.1">
    <property type="nucleotide sequence ID" value="NZ_JBHULF010000014.1"/>
</dbReference>
<dbReference type="InterPro" id="IPR006439">
    <property type="entry name" value="HAD-SF_hydro_IA"/>
</dbReference>
<evidence type="ECO:0000256" key="5">
    <source>
        <dbReference type="ARBA" id="ARBA00022842"/>
    </source>
</evidence>
<dbReference type="Gene3D" id="1.10.150.240">
    <property type="entry name" value="Putative phosphatase, domain 2"/>
    <property type="match status" value="1"/>
</dbReference>
<dbReference type="SFLD" id="SFLDG01129">
    <property type="entry name" value="C1.5:_HAD__Beta-PGM__Phosphata"/>
    <property type="match status" value="1"/>
</dbReference>
<dbReference type="PANTHER" id="PTHR46193:SF18">
    <property type="entry name" value="HEXITOL PHOSPHATASE B"/>
    <property type="match status" value="1"/>
</dbReference>
<keyword evidence="4" id="KW-0479">Metal-binding</keyword>
<dbReference type="InterPro" id="IPR023198">
    <property type="entry name" value="PGP-like_dom2"/>
</dbReference>
<dbReference type="SFLD" id="SFLDS00003">
    <property type="entry name" value="Haloacid_Dehalogenase"/>
    <property type="match status" value="1"/>
</dbReference>
<evidence type="ECO:0000313" key="12">
    <source>
        <dbReference type="Proteomes" id="UP000765802"/>
    </source>
</evidence>
<keyword evidence="3" id="KW-0597">Phosphoprotein</keyword>
<evidence type="ECO:0000256" key="7">
    <source>
        <dbReference type="ARBA" id="ARBA00023277"/>
    </source>
</evidence>
<keyword evidence="5" id="KW-0460">Magnesium</keyword>
<accession>A0ABR7M7H5</accession>
<organism evidence="11 12">
    <name type="scientific">Flavihumibacter stibioxidans</name>
    <dbReference type="NCBI Taxonomy" id="1834163"/>
    <lineage>
        <taxon>Bacteria</taxon>
        <taxon>Pseudomonadati</taxon>
        <taxon>Bacteroidota</taxon>
        <taxon>Chitinophagia</taxon>
        <taxon>Chitinophagales</taxon>
        <taxon>Chitinophagaceae</taxon>
        <taxon>Flavihumibacter</taxon>
    </lineage>
</organism>
<dbReference type="SUPFAM" id="SSF56784">
    <property type="entry name" value="HAD-like"/>
    <property type="match status" value="1"/>
</dbReference>
<dbReference type="InterPro" id="IPR010976">
    <property type="entry name" value="B-phosphoglucomutase_hydrolase"/>
</dbReference>
<dbReference type="InterPro" id="IPR023214">
    <property type="entry name" value="HAD_sf"/>
</dbReference>
<proteinExistence type="inferred from homology"/>
<keyword evidence="12" id="KW-1185">Reference proteome</keyword>
<evidence type="ECO:0000256" key="3">
    <source>
        <dbReference type="ARBA" id="ARBA00022553"/>
    </source>
</evidence>
<dbReference type="Gene3D" id="3.40.50.1000">
    <property type="entry name" value="HAD superfamily/HAD-like"/>
    <property type="match status" value="1"/>
</dbReference>
<dbReference type="EC" id="5.4.2.6" evidence="9"/>
<dbReference type="EMBL" id="MBUA01000012">
    <property type="protein sequence ID" value="MBC6490871.1"/>
    <property type="molecule type" value="Genomic_DNA"/>
</dbReference>
<evidence type="ECO:0000256" key="2">
    <source>
        <dbReference type="ARBA" id="ARBA00006171"/>
    </source>
</evidence>
<comment type="catalytic activity">
    <reaction evidence="8">
        <text>beta-D-glucose 1-phosphate = beta-D-glucose 6-phosphate</text>
        <dbReference type="Rhea" id="RHEA:20113"/>
        <dbReference type="ChEBI" id="CHEBI:57684"/>
        <dbReference type="ChEBI" id="CHEBI:58247"/>
        <dbReference type="EC" id="5.4.2.6"/>
    </reaction>
</comment>
<dbReference type="InterPro" id="IPR051600">
    <property type="entry name" value="Beta-PGM-like"/>
</dbReference>
<dbReference type="PANTHER" id="PTHR46193">
    <property type="entry name" value="6-PHOSPHOGLUCONATE PHOSPHATASE"/>
    <property type="match status" value="1"/>
</dbReference>
<dbReference type="SFLD" id="SFLDG01135">
    <property type="entry name" value="C1.5.6:_HAD__Beta-PGM__Phospha"/>
    <property type="match status" value="1"/>
</dbReference>
<sequence>MSKKAFLFDMDGTMIDNMWYHFKAWEKMMLELGGGLTGEALIPHLYGKPPELLTRVYGSGKFTLDEMNEIGARKEGYYREMYEPYVKLLPGLADFLRAARDRNIRLGVGTASNIPNIDMVLQKTGIAEYFSSVVSADDVERSKPDPETWLKGARELGVLPADCIVFEDVPKGVEAASRAGMSCVVLTTNHTSEEFEDFDNIITIVPDFTALDIDKLAGF</sequence>
<evidence type="ECO:0000313" key="11">
    <source>
        <dbReference type="EMBL" id="MBC6490871.1"/>
    </source>
</evidence>